<dbReference type="AlphaFoldDB" id="A0A809R4H2"/>
<protein>
    <submittedName>
        <fullName evidence="2">Peptidase S8</fullName>
    </submittedName>
</protein>
<evidence type="ECO:0000256" key="1">
    <source>
        <dbReference type="SAM" id="Phobius"/>
    </source>
</evidence>
<sequence>MSDHEDKNAMLYLLAGIGLGAIIGVAAGMLFAPKAGSEMREDIADKYREIKSKTEEWIAEQKAKRSSKHAAGEEVGA</sequence>
<dbReference type="PANTHER" id="PTHR35792:SF2">
    <property type="entry name" value="GENERAL STRESS PROTEIN"/>
    <property type="match status" value="1"/>
</dbReference>
<dbReference type="PANTHER" id="PTHR35792">
    <property type="entry name" value="GENERAL STRESS PROTEIN"/>
    <property type="match status" value="1"/>
</dbReference>
<dbReference type="KEGG" id="npy:NPRO_00850"/>
<dbReference type="Pfam" id="PF12732">
    <property type="entry name" value="YtxH"/>
    <property type="match status" value="1"/>
</dbReference>
<keyword evidence="1" id="KW-0472">Membrane</keyword>
<organism evidence="2 3">
    <name type="scientific">Candidatus Nitrosymbiomonas proteolyticus</name>
    <dbReference type="NCBI Taxonomy" id="2608984"/>
    <lineage>
        <taxon>Bacteria</taxon>
        <taxon>Bacillati</taxon>
        <taxon>Armatimonadota</taxon>
        <taxon>Armatimonadota incertae sedis</taxon>
        <taxon>Candidatus Nitrosymbiomonas</taxon>
    </lineage>
</organism>
<dbReference type="Proteomes" id="UP000662873">
    <property type="component" value="Chromosome"/>
</dbReference>
<dbReference type="InterPro" id="IPR024623">
    <property type="entry name" value="YtxH"/>
</dbReference>
<proteinExistence type="predicted"/>
<keyword evidence="1" id="KW-1133">Transmembrane helix</keyword>
<accession>A0A809R4H2</accession>
<keyword evidence="1" id="KW-0812">Transmembrane</keyword>
<feature type="transmembrane region" description="Helical" evidence="1">
    <location>
        <begin position="12"/>
        <end position="32"/>
    </location>
</feature>
<dbReference type="InterPro" id="IPR052928">
    <property type="entry name" value="Desiccation-related_membrane"/>
</dbReference>
<evidence type="ECO:0000313" key="3">
    <source>
        <dbReference type="Proteomes" id="UP000662873"/>
    </source>
</evidence>
<evidence type="ECO:0000313" key="2">
    <source>
        <dbReference type="EMBL" id="BBO22490.1"/>
    </source>
</evidence>
<name>A0A809R4H2_9BACT</name>
<gene>
    <name evidence="2" type="ORF">NPRO_00850</name>
</gene>
<reference evidence="2" key="1">
    <citation type="journal article" name="DNA Res.">
        <title>The physiological potential of anammox bacteria as revealed by their core genome structure.</title>
        <authorList>
            <person name="Okubo T."/>
            <person name="Toyoda A."/>
            <person name="Fukuhara K."/>
            <person name="Uchiyama I."/>
            <person name="Harigaya Y."/>
            <person name="Kuroiwa M."/>
            <person name="Suzuki T."/>
            <person name="Murakami Y."/>
            <person name="Suwa Y."/>
            <person name="Takami H."/>
        </authorList>
    </citation>
    <scope>NUCLEOTIDE SEQUENCE</scope>
    <source>
        <strain evidence="2">317325-2</strain>
    </source>
</reference>
<dbReference type="EMBL" id="AP021858">
    <property type="protein sequence ID" value="BBO22490.1"/>
    <property type="molecule type" value="Genomic_DNA"/>
</dbReference>